<feature type="domain" description="SET" evidence="4">
    <location>
        <begin position="175"/>
        <end position="292"/>
    </location>
</feature>
<organism evidence="6 7">
    <name type="scientific">Cajanus cajan</name>
    <name type="common">Pigeon pea</name>
    <name type="synonym">Cajanus indicus</name>
    <dbReference type="NCBI Taxonomy" id="3821"/>
    <lineage>
        <taxon>Eukaryota</taxon>
        <taxon>Viridiplantae</taxon>
        <taxon>Streptophyta</taxon>
        <taxon>Embryophyta</taxon>
        <taxon>Tracheophyta</taxon>
        <taxon>Spermatophyta</taxon>
        <taxon>Magnoliopsida</taxon>
        <taxon>eudicotyledons</taxon>
        <taxon>Gunneridae</taxon>
        <taxon>Pentapetalae</taxon>
        <taxon>rosids</taxon>
        <taxon>fabids</taxon>
        <taxon>Fabales</taxon>
        <taxon>Fabaceae</taxon>
        <taxon>Papilionoideae</taxon>
        <taxon>50 kb inversion clade</taxon>
        <taxon>NPAAA clade</taxon>
        <taxon>indigoferoid/millettioid clade</taxon>
        <taxon>Phaseoleae</taxon>
        <taxon>Cajanus</taxon>
    </lineage>
</organism>
<evidence type="ECO:0000313" key="7">
    <source>
        <dbReference type="Proteomes" id="UP000075243"/>
    </source>
</evidence>
<dbReference type="SMART" id="SM00466">
    <property type="entry name" value="SRA"/>
    <property type="match status" value="1"/>
</dbReference>
<sequence length="292" mass="33041">MSVRHRKVKQALEMFCNLHHELMVQYEASQLGNFKSKSKLLIRAAMCMKRDNQWENSQKRVGHVLGIEVGDQFRYRVELNIIGLHKQFSNGIDYMGRGRNSLATSIVVTNRYNNIRKSRDALVYTGHGGNPNNTWYSVSACDQKLAQGMALKNSMDAKSPVRVILKVREKSHGVENCSSRRSHCLLVYDGLYLVTNMTHEKGVFKFTLNRILEQPQSCVALKDDVTGNADNSKNFESVGKGFIDGTKCGNIGRFINHSCSPNLHAKNIVYDHNDKNLPHKMLFAVKDIPAEL</sequence>
<name>A0A151SFQ6_CAJCA</name>
<comment type="subcellular location">
    <subcellularLocation>
        <location evidence="1">Chromosome</location>
        <location evidence="1">Centromere</location>
    </subcellularLocation>
    <subcellularLocation>
        <location evidence="3">Nucleus</location>
    </subcellularLocation>
</comment>
<dbReference type="PROSITE" id="PS51015">
    <property type="entry name" value="YDG"/>
    <property type="match status" value="1"/>
</dbReference>
<dbReference type="Pfam" id="PF00856">
    <property type="entry name" value="SET"/>
    <property type="match status" value="1"/>
</dbReference>
<feature type="domain" description="YDG" evidence="5">
    <location>
        <begin position="62"/>
        <end position="215"/>
    </location>
</feature>
<dbReference type="InterPro" id="IPR003105">
    <property type="entry name" value="SRA_YDG"/>
</dbReference>
<dbReference type="STRING" id="3821.A0A151SFQ6"/>
<dbReference type="OMA" id="HIDHIVA"/>
<dbReference type="EMBL" id="KQ483412">
    <property type="protein sequence ID" value="KYP53623.1"/>
    <property type="molecule type" value="Genomic_DNA"/>
</dbReference>
<dbReference type="Proteomes" id="UP000075243">
    <property type="component" value="Unassembled WGS sequence"/>
</dbReference>
<dbReference type="PROSITE" id="PS50280">
    <property type="entry name" value="SET"/>
    <property type="match status" value="1"/>
</dbReference>
<dbReference type="InterPro" id="IPR046341">
    <property type="entry name" value="SET_dom_sf"/>
</dbReference>
<dbReference type="InterPro" id="IPR051357">
    <property type="entry name" value="H3K9_HMTase_SUVAR3-9"/>
</dbReference>
<dbReference type="PANTHER" id="PTHR45660">
    <property type="entry name" value="HISTONE-LYSINE N-METHYLTRANSFERASE SETMAR"/>
    <property type="match status" value="1"/>
</dbReference>
<dbReference type="Gene3D" id="2.30.280.10">
    <property type="entry name" value="SRA-YDG"/>
    <property type="match status" value="1"/>
</dbReference>
<dbReference type="InterPro" id="IPR036987">
    <property type="entry name" value="SRA-YDG_sf"/>
</dbReference>
<dbReference type="InterPro" id="IPR015947">
    <property type="entry name" value="PUA-like_sf"/>
</dbReference>
<dbReference type="GO" id="GO:0000775">
    <property type="term" value="C:chromosome, centromeric region"/>
    <property type="evidence" value="ECO:0007669"/>
    <property type="project" value="UniProtKB-SubCell"/>
</dbReference>
<dbReference type="SUPFAM" id="SSF88697">
    <property type="entry name" value="PUA domain-like"/>
    <property type="match status" value="1"/>
</dbReference>
<evidence type="ECO:0000313" key="6">
    <source>
        <dbReference type="EMBL" id="KYP53623.1"/>
    </source>
</evidence>
<dbReference type="AlphaFoldDB" id="A0A151SFQ6"/>
<reference evidence="6" key="1">
    <citation type="journal article" date="2012" name="Nat. Biotechnol.">
        <title>Draft genome sequence of pigeonpea (Cajanus cajan), an orphan legume crop of resource-poor farmers.</title>
        <authorList>
            <person name="Varshney R.K."/>
            <person name="Chen W."/>
            <person name="Li Y."/>
            <person name="Bharti A.K."/>
            <person name="Saxena R.K."/>
            <person name="Schlueter J.A."/>
            <person name="Donoghue M.T."/>
            <person name="Azam S."/>
            <person name="Fan G."/>
            <person name="Whaley A.M."/>
            <person name="Farmer A.D."/>
            <person name="Sheridan J."/>
            <person name="Iwata A."/>
            <person name="Tuteja R."/>
            <person name="Penmetsa R.V."/>
            <person name="Wu W."/>
            <person name="Upadhyaya H.D."/>
            <person name="Yang S.P."/>
            <person name="Shah T."/>
            <person name="Saxena K.B."/>
            <person name="Michael T."/>
            <person name="McCombie W.R."/>
            <person name="Yang B."/>
            <person name="Zhang G."/>
            <person name="Yang H."/>
            <person name="Wang J."/>
            <person name="Spillane C."/>
            <person name="Cook D.R."/>
            <person name="May G.D."/>
            <person name="Xu X."/>
            <person name="Jackson S.A."/>
        </authorList>
    </citation>
    <scope>NUCLEOTIDE SEQUENCE [LARGE SCALE GENOMIC DNA]</scope>
</reference>
<keyword evidence="7" id="KW-1185">Reference proteome</keyword>
<evidence type="ECO:0000256" key="2">
    <source>
        <dbReference type="ARBA" id="ARBA00023242"/>
    </source>
</evidence>
<evidence type="ECO:0000259" key="4">
    <source>
        <dbReference type="PROSITE" id="PS50280"/>
    </source>
</evidence>
<dbReference type="Pfam" id="PF02182">
    <property type="entry name" value="SAD_SRA"/>
    <property type="match status" value="1"/>
</dbReference>
<gene>
    <name evidence="6" type="ORF">KK1_024518</name>
</gene>
<evidence type="ECO:0000256" key="1">
    <source>
        <dbReference type="ARBA" id="ARBA00004584"/>
    </source>
</evidence>
<dbReference type="PANTHER" id="PTHR45660:SF46">
    <property type="entry name" value="HISTONE-LYSINE N-METHYLTRANSFERASE, H3 LYSINE-9 SPECIFIC SUVH6"/>
    <property type="match status" value="1"/>
</dbReference>
<dbReference type="Gramene" id="C.cajan_23828.t">
    <property type="protein sequence ID" value="C.cajan_23828.t"/>
    <property type="gene ID" value="C.cajan_23828"/>
</dbReference>
<protein>
    <submittedName>
        <fullName evidence="6">Histone-lysine N-methyltransferase, H3 lysine-9 specific SUVH5</fullName>
    </submittedName>
</protein>
<accession>A0A151SFQ6</accession>
<dbReference type="SUPFAM" id="SSF82199">
    <property type="entry name" value="SET domain"/>
    <property type="match status" value="1"/>
</dbReference>
<proteinExistence type="predicted"/>
<dbReference type="GO" id="GO:0042054">
    <property type="term" value="F:histone methyltransferase activity"/>
    <property type="evidence" value="ECO:0007669"/>
    <property type="project" value="TreeGrafter"/>
</dbReference>
<dbReference type="GO" id="GO:0003690">
    <property type="term" value="F:double-stranded DNA binding"/>
    <property type="evidence" value="ECO:0007669"/>
    <property type="project" value="TreeGrafter"/>
</dbReference>
<dbReference type="InterPro" id="IPR001214">
    <property type="entry name" value="SET_dom"/>
</dbReference>
<dbReference type="GO" id="GO:0005634">
    <property type="term" value="C:nucleus"/>
    <property type="evidence" value="ECO:0007669"/>
    <property type="project" value="UniProtKB-SubCell"/>
</dbReference>
<evidence type="ECO:0000256" key="3">
    <source>
        <dbReference type="PROSITE-ProRule" id="PRU00358"/>
    </source>
</evidence>
<dbReference type="Gene3D" id="2.170.270.10">
    <property type="entry name" value="SET domain"/>
    <property type="match status" value="1"/>
</dbReference>
<evidence type="ECO:0000259" key="5">
    <source>
        <dbReference type="PROSITE" id="PS51015"/>
    </source>
</evidence>
<keyword evidence="2 3" id="KW-0539">Nucleus</keyword>